<organism evidence="2 3">
    <name type="scientific">Companilactobacillus crustorum JCM 15951</name>
    <dbReference type="NCBI Taxonomy" id="1423737"/>
    <lineage>
        <taxon>Bacteria</taxon>
        <taxon>Bacillati</taxon>
        <taxon>Bacillota</taxon>
        <taxon>Bacilli</taxon>
        <taxon>Lactobacillales</taxon>
        <taxon>Lactobacillaceae</taxon>
        <taxon>Companilactobacillus</taxon>
    </lineage>
</organism>
<evidence type="ECO:0000313" key="3">
    <source>
        <dbReference type="Proteomes" id="UP000050964"/>
    </source>
</evidence>
<name>A0A837RG32_9LACO</name>
<sequence>MDIFKFNKSILVGAIVIFILGLILFFISFGMLDFNLDKLISHFGTWYAPINWA</sequence>
<keyword evidence="1" id="KW-0812">Transmembrane</keyword>
<protein>
    <submittedName>
        <fullName evidence="2">Uncharacterized protein</fullName>
    </submittedName>
</protein>
<dbReference type="EMBL" id="AZDB01000032">
    <property type="protein sequence ID" value="KRK41731.1"/>
    <property type="molecule type" value="Genomic_DNA"/>
</dbReference>
<reference evidence="2 3" key="1">
    <citation type="journal article" date="2015" name="Genome Announc.">
        <title>Expanding the biotechnology potential of lactobacilli through comparative genomics of 213 strains and associated genera.</title>
        <authorList>
            <person name="Sun Z."/>
            <person name="Harris H.M."/>
            <person name="McCann A."/>
            <person name="Guo C."/>
            <person name="Argimon S."/>
            <person name="Zhang W."/>
            <person name="Yang X."/>
            <person name="Jeffery I.B."/>
            <person name="Cooney J.C."/>
            <person name="Kagawa T.F."/>
            <person name="Liu W."/>
            <person name="Song Y."/>
            <person name="Salvetti E."/>
            <person name="Wrobel A."/>
            <person name="Rasinkangas P."/>
            <person name="Parkhill J."/>
            <person name="Rea M.C."/>
            <person name="O'Sullivan O."/>
            <person name="Ritari J."/>
            <person name="Douillard F.P."/>
            <person name="Paul Ross R."/>
            <person name="Yang R."/>
            <person name="Briner A.E."/>
            <person name="Felis G.E."/>
            <person name="de Vos W.M."/>
            <person name="Barrangou R."/>
            <person name="Klaenhammer T.R."/>
            <person name="Caufield P.W."/>
            <person name="Cui Y."/>
            <person name="Zhang H."/>
            <person name="O'Toole P.W."/>
        </authorList>
    </citation>
    <scope>NUCLEOTIDE SEQUENCE [LARGE SCALE GENOMIC DNA]</scope>
    <source>
        <strain evidence="2 3">JCM 15951</strain>
    </source>
</reference>
<keyword evidence="1" id="KW-1133">Transmembrane helix</keyword>
<accession>A0A837RG32</accession>
<dbReference type="AlphaFoldDB" id="A0A837RG32"/>
<gene>
    <name evidence="2" type="ORF">FD26_GL001227</name>
</gene>
<keyword evidence="1" id="KW-0472">Membrane</keyword>
<feature type="transmembrane region" description="Helical" evidence="1">
    <location>
        <begin position="12"/>
        <end position="32"/>
    </location>
</feature>
<dbReference type="Proteomes" id="UP000050964">
    <property type="component" value="Unassembled WGS sequence"/>
</dbReference>
<evidence type="ECO:0000313" key="2">
    <source>
        <dbReference type="EMBL" id="KRK41731.1"/>
    </source>
</evidence>
<comment type="caution">
    <text evidence="2">The sequence shown here is derived from an EMBL/GenBank/DDBJ whole genome shotgun (WGS) entry which is preliminary data.</text>
</comment>
<proteinExistence type="predicted"/>
<evidence type="ECO:0000256" key="1">
    <source>
        <dbReference type="SAM" id="Phobius"/>
    </source>
</evidence>